<keyword evidence="5" id="KW-1185">Reference proteome</keyword>
<comment type="similarity">
    <text evidence="1">Belongs to the DinB family.</text>
</comment>
<dbReference type="SUPFAM" id="SSF109854">
    <property type="entry name" value="DinB/YfiT-like putative metalloenzymes"/>
    <property type="match status" value="1"/>
</dbReference>
<evidence type="ECO:0000256" key="2">
    <source>
        <dbReference type="ARBA" id="ARBA00022723"/>
    </source>
</evidence>
<accession>I0IN56</accession>
<organism evidence="4 5">
    <name type="scientific">Leptospirillum ferrooxidans (strain C2-3)</name>
    <dbReference type="NCBI Taxonomy" id="1162668"/>
    <lineage>
        <taxon>Bacteria</taxon>
        <taxon>Pseudomonadati</taxon>
        <taxon>Nitrospirota</taxon>
        <taxon>Nitrospiria</taxon>
        <taxon>Nitrospirales</taxon>
        <taxon>Nitrospiraceae</taxon>
        <taxon>Leptospirillum</taxon>
    </lineage>
</organism>
<dbReference type="PATRIC" id="fig|1162668.3.peg.1159"/>
<sequence length="149" mass="16808">MAQWTAIPVDSDALYLGTRIQKITISALVRHMLHTERFWIGAIDALPPGATLPLPGRASDLENVSDGKTLVLSYRKSFSENLQRLQNLSSETLGKEIVFVDRKYTVMGFLWSILGHHAYHLGQIDLVMRQQGMQAPEYMEWPEKGKVLG</sequence>
<evidence type="ECO:0000313" key="4">
    <source>
        <dbReference type="EMBL" id="BAM06705.1"/>
    </source>
</evidence>
<reference evidence="5" key="2">
    <citation type="submission" date="2012-03" db="EMBL/GenBank/DDBJ databases">
        <title>The complete genome sequence of the pioneer microbe on fresh volcanic deposit, Leptospirillum ferrooxidans strain C2-3.</title>
        <authorList>
            <person name="Fujimura R."/>
            <person name="Sato Y."/>
            <person name="Nishizawa T."/>
            <person name="Nanba K."/>
            <person name="Oshima K."/>
            <person name="Hattori M."/>
            <person name="Kamijo T."/>
            <person name="Ohta H."/>
        </authorList>
    </citation>
    <scope>NUCLEOTIDE SEQUENCE [LARGE SCALE GENOMIC DNA]</scope>
    <source>
        <strain evidence="5">C2-3</strain>
    </source>
</reference>
<dbReference type="Pfam" id="PF05163">
    <property type="entry name" value="DinB"/>
    <property type="match status" value="1"/>
</dbReference>
<keyword evidence="2 3" id="KW-0479">Metal-binding</keyword>
<dbReference type="GO" id="GO:0046872">
    <property type="term" value="F:metal ion binding"/>
    <property type="evidence" value="ECO:0007669"/>
    <property type="project" value="UniProtKB-KW"/>
</dbReference>
<dbReference type="AlphaFoldDB" id="I0IN56"/>
<evidence type="ECO:0000313" key="5">
    <source>
        <dbReference type="Proteomes" id="UP000007382"/>
    </source>
</evidence>
<dbReference type="InterPro" id="IPR007837">
    <property type="entry name" value="DinB"/>
</dbReference>
<dbReference type="KEGG" id="lfc:LFE_1002"/>
<evidence type="ECO:0008006" key="6">
    <source>
        <dbReference type="Google" id="ProtNLM"/>
    </source>
</evidence>
<feature type="binding site" evidence="3">
    <location>
        <position position="116"/>
    </location>
    <ligand>
        <name>a divalent metal cation</name>
        <dbReference type="ChEBI" id="CHEBI:60240"/>
    </ligand>
</feature>
<feature type="binding site" evidence="3">
    <location>
        <position position="120"/>
    </location>
    <ligand>
        <name>a divalent metal cation</name>
        <dbReference type="ChEBI" id="CHEBI:60240"/>
    </ligand>
</feature>
<reference evidence="4 5" key="1">
    <citation type="journal article" date="2012" name="J. Bacteriol.">
        <title>Complete Genome Sequence of Leptospirillum ferrooxidans Strain C2-3, Isolated from a Fresh Volcanic Ash Deposit on the Island of Miyake, Japan.</title>
        <authorList>
            <person name="Fujimura R."/>
            <person name="Sato Y."/>
            <person name="Nishizawa T."/>
            <person name="Oshima K."/>
            <person name="Kim S.-W."/>
            <person name="Hattori M."/>
            <person name="Kamijo T."/>
            <person name="Ohta H."/>
        </authorList>
    </citation>
    <scope>NUCLEOTIDE SEQUENCE [LARGE SCALE GENOMIC DNA]</scope>
    <source>
        <strain evidence="4 5">C2-3</strain>
    </source>
</reference>
<dbReference type="OrthoDB" id="9812044at2"/>
<evidence type="ECO:0000256" key="1">
    <source>
        <dbReference type="ARBA" id="ARBA00008635"/>
    </source>
</evidence>
<dbReference type="Proteomes" id="UP000007382">
    <property type="component" value="Chromosome"/>
</dbReference>
<dbReference type="InterPro" id="IPR034660">
    <property type="entry name" value="DinB/YfiT-like"/>
</dbReference>
<name>I0IN56_LEPFC</name>
<dbReference type="EMBL" id="AP012342">
    <property type="protein sequence ID" value="BAM06705.1"/>
    <property type="molecule type" value="Genomic_DNA"/>
</dbReference>
<protein>
    <recommendedName>
        <fullName evidence="6">DinB family protein</fullName>
    </recommendedName>
</protein>
<dbReference type="HOGENOM" id="CLU_1530687_0_0_0"/>
<evidence type="ECO:0000256" key="3">
    <source>
        <dbReference type="PIRSR" id="PIRSR607837-1"/>
    </source>
</evidence>
<dbReference type="Gene3D" id="1.20.120.450">
    <property type="entry name" value="dinb family like domain"/>
    <property type="match status" value="1"/>
</dbReference>
<dbReference type="eggNOG" id="COG2318">
    <property type="taxonomic scope" value="Bacteria"/>
</dbReference>
<proteinExistence type="inferred from homology"/>
<feature type="binding site" evidence="3">
    <location>
        <position position="31"/>
    </location>
    <ligand>
        <name>a divalent metal cation</name>
        <dbReference type="ChEBI" id="CHEBI:60240"/>
    </ligand>
</feature>
<gene>
    <name evidence="4" type="ordered locus">LFE_1002</name>
</gene>
<dbReference type="STRING" id="1162668.LFE_1002"/>